<accession>A0ACC2P897</accession>
<evidence type="ECO:0000313" key="2">
    <source>
        <dbReference type="Proteomes" id="UP001239111"/>
    </source>
</evidence>
<sequence length="237" mass="25277">MISTIFAFILGLVVLINVSCAQEGMGTRRDRRVVGGKRGIIEQYPYQVSLELQGVHVCGGAILKSNWVITAAHCFRYSRNGYTVRAGTSTVMSDGSVHPVKDIILHDDTTQCGPHVHDVALIRLEIPISFDKYRKPVKVLTKNNPLGVGTWANVTGWGLTESEYQSVLGGLVPGQICAGFVDESVGGTCAADGGAPLVSDGTLVGISSWAKSCGSPPAPGVYTDPTHYFAWIDRTIG</sequence>
<keyword evidence="2" id="KW-1185">Reference proteome</keyword>
<gene>
    <name evidence="1" type="ORF">QAD02_015597</name>
</gene>
<organism evidence="1 2">
    <name type="scientific">Eretmocerus hayati</name>
    <dbReference type="NCBI Taxonomy" id="131215"/>
    <lineage>
        <taxon>Eukaryota</taxon>
        <taxon>Metazoa</taxon>
        <taxon>Ecdysozoa</taxon>
        <taxon>Arthropoda</taxon>
        <taxon>Hexapoda</taxon>
        <taxon>Insecta</taxon>
        <taxon>Pterygota</taxon>
        <taxon>Neoptera</taxon>
        <taxon>Endopterygota</taxon>
        <taxon>Hymenoptera</taxon>
        <taxon>Apocrita</taxon>
        <taxon>Proctotrupomorpha</taxon>
        <taxon>Chalcidoidea</taxon>
        <taxon>Aphelinidae</taxon>
        <taxon>Aphelininae</taxon>
        <taxon>Eretmocerus</taxon>
    </lineage>
</organism>
<proteinExistence type="predicted"/>
<name>A0ACC2P897_9HYME</name>
<reference evidence="1" key="1">
    <citation type="submission" date="2023-04" db="EMBL/GenBank/DDBJ databases">
        <title>A chromosome-level genome assembly of the parasitoid wasp Eretmocerus hayati.</title>
        <authorList>
            <person name="Zhong Y."/>
            <person name="Liu S."/>
            <person name="Liu Y."/>
        </authorList>
    </citation>
    <scope>NUCLEOTIDE SEQUENCE</scope>
    <source>
        <strain evidence="1">ZJU_SS_LIU_2023</strain>
    </source>
</reference>
<evidence type="ECO:0000313" key="1">
    <source>
        <dbReference type="EMBL" id="KAJ8679810.1"/>
    </source>
</evidence>
<protein>
    <submittedName>
        <fullName evidence="1">Uncharacterized protein</fullName>
    </submittedName>
</protein>
<dbReference type="Proteomes" id="UP001239111">
    <property type="component" value="Chromosome 2"/>
</dbReference>
<dbReference type="EMBL" id="CM056742">
    <property type="protein sequence ID" value="KAJ8679810.1"/>
    <property type="molecule type" value="Genomic_DNA"/>
</dbReference>
<comment type="caution">
    <text evidence="1">The sequence shown here is derived from an EMBL/GenBank/DDBJ whole genome shotgun (WGS) entry which is preliminary data.</text>
</comment>